<accession>A0A9E7U8G2</accession>
<keyword evidence="2" id="KW-1185">Reference proteome</keyword>
<reference evidence="1" key="1">
    <citation type="submission" date="2022-07" db="EMBL/GenBank/DDBJ databases">
        <title>Biological characterization and genomic analysis of novel phages DLDT_So2 and BHDT_So9 against Pseudomonas solanacearum, an infectious agent in tomato in Vietnam.</title>
        <authorList>
            <person name="Pham Q.-A.N."/>
            <person name="To N.H."/>
            <person name="Vo N."/>
            <person name="Tu V.Q."/>
            <person name="Nguyen T.M."/>
            <person name="Nguyen H.D."/>
            <person name="Andrew M."/>
            <person name="Le T.-T.T."/>
            <person name="Vo P.T."/>
            <person name="Huynh O.N."/>
            <person name="Hoang H.A."/>
        </authorList>
    </citation>
    <scope>NUCLEOTIDE SEQUENCE</scope>
</reference>
<organism evidence="1 2">
    <name type="scientific">Ralstonia phage BHDT_So9</name>
    <dbReference type="NCBI Taxonomy" id="2972464"/>
    <lineage>
        <taxon>Viruses</taxon>
        <taxon>Duplodnaviria</taxon>
        <taxon>Heunggongvirae</taxon>
        <taxon>Uroviricota</taxon>
        <taxon>Caudoviricetes</taxon>
        <taxon>Autographivirales</taxon>
        <taxon>Autonotataviridae</taxon>
        <taxon>Okabevirinae</taxon>
        <taxon>Higashivirus</taxon>
        <taxon>Higashivirus BHDTSo9</taxon>
    </lineage>
</organism>
<dbReference type="Proteomes" id="UP001058734">
    <property type="component" value="Segment"/>
</dbReference>
<sequence>MISIRQIKSALIRKLGGYTKMDLNYAIAQQASATYRKTSDVYQKRLARIRGRVAAYDVRDDFGRRVRVEDLLA</sequence>
<evidence type="ECO:0000313" key="1">
    <source>
        <dbReference type="EMBL" id="UWI83480.1"/>
    </source>
</evidence>
<proteinExistence type="predicted"/>
<name>A0A9E7U8G2_9CAUD</name>
<evidence type="ECO:0000313" key="2">
    <source>
        <dbReference type="Proteomes" id="UP001058734"/>
    </source>
</evidence>
<dbReference type="EMBL" id="OP087422">
    <property type="protein sequence ID" value="UWI83480.1"/>
    <property type="molecule type" value="Genomic_DNA"/>
</dbReference>
<protein>
    <submittedName>
        <fullName evidence="1">Capsid and scaffold protein</fullName>
    </submittedName>
</protein>